<dbReference type="Pfam" id="PF02721">
    <property type="entry name" value="DUF223"/>
    <property type="match status" value="1"/>
</dbReference>
<dbReference type="OrthoDB" id="1434837at2759"/>
<feature type="domain" description="Replication protein A 70 kDa DNA-binding subunit B/D first OB fold" evidence="1">
    <location>
        <begin position="7"/>
        <end position="107"/>
    </location>
</feature>
<evidence type="ECO:0000313" key="2">
    <source>
        <dbReference type="EMBL" id="KAE9604142.1"/>
    </source>
</evidence>
<comment type="caution">
    <text evidence="2">The sequence shown here is derived from an EMBL/GenBank/DDBJ whole genome shotgun (WGS) entry which is preliminary data.</text>
</comment>
<dbReference type="PANTHER" id="PTHR47165:SF4">
    <property type="entry name" value="OS03G0429900 PROTEIN"/>
    <property type="match status" value="1"/>
</dbReference>
<protein>
    <submittedName>
        <fullName evidence="2">Putative nucleic acid-binding protein</fullName>
    </submittedName>
</protein>
<dbReference type="Proteomes" id="UP000447434">
    <property type="component" value="Chromosome 11"/>
</dbReference>
<dbReference type="AlphaFoldDB" id="A0A6A4PRW9"/>
<proteinExistence type="predicted"/>
<dbReference type="CDD" id="cd04480">
    <property type="entry name" value="RPA1_DBD_A_like"/>
    <property type="match status" value="1"/>
</dbReference>
<dbReference type="SUPFAM" id="SSF50249">
    <property type="entry name" value="Nucleic acid-binding proteins"/>
    <property type="match status" value="1"/>
</dbReference>
<keyword evidence="3" id="KW-1185">Reference proteome</keyword>
<evidence type="ECO:0000313" key="3">
    <source>
        <dbReference type="Proteomes" id="UP000447434"/>
    </source>
</evidence>
<accession>A0A6A4PRW9</accession>
<sequence length="155" mass="18588">MSISRPFELIRDLNDSKHPWKITVRIIDIWYVQLPPKPGHMEMILMDYKGDKIQVSVKRDEFNQWREHLIENTTYVMHNFNVFHNDLQFKTCSHAYRMQFIAGTTIKDKDFPDIPQFEYVFKKFSEILAGNFQTDLLVDIIEVVDKMILVRHKLL</sequence>
<evidence type="ECO:0000259" key="1">
    <source>
        <dbReference type="Pfam" id="PF02721"/>
    </source>
</evidence>
<reference evidence="3" key="1">
    <citation type="journal article" date="2020" name="Nat. Commun.">
        <title>Genome sequence of the cluster root forming white lupin.</title>
        <authorList>
            <person name="Hufnagel B."/>
            <person name="Marques A."/>
            <person name="Soriano A."/>
            <person name="Marques L."/>
            <person name="Divol F."/>
            <person name="Doumas P."/>
            <person name="Sallet E."/>
            <person name="Mancinotti D."/>
            <person name="Carrere S."/>
            <person name="Marande W."/>
            <person name="Arribat S."/>
            <person name="Keller J."/>
            <person name="Huneau C."/>
            <person name="Blein T."/>
            <person name="Aime D."/>
            <person name="Laguerre M."/>
            <person name="Taylor J."/>
            <person name="Schubert V."/>
            <person name="Nelson M."/>
            <person name="Geu-Flores F."/>
            <person name="Crespi M."/>
            <person name="Gallardo-Guerrero K."/>
            <person name="Delaux P.-M."/>
            <person name="Salse J."/>
            <person name="Berges H."/>
            <person name="Guyot R."/>
            <person name="Gouzy J."/>
            <person name="Peret B."/>
        </authorList>
    </citation>
    <scope>NUCLEOTIDE SEQUENCE [LARGE SCALE GENOMIC DNA]</scope>
    <source>
        <strain evidence="3">cv. Amiga</strain>
    </source>
</reference>
<gene>
    <name evidence="2" type="ORF">Lalb_Chr11g0068191</name>
</gene>
<dbReference type="EMBL" id="WOCE01000011">
    <property type="protein sequence ID" value="KAE9604142.1"/>
    <property type="molecule type" value="Genomic_DNA"/>
</dbReference>
<dbReference type="PANTHER" id="PTHR47165">
    <property type="entry name" value="OS03G0429900 PROTEIN"/>
    <property type="match status" value="1"/>
</dbReference>
<dbReference type="Gene3D" id="2.40.50.140">
    <property type="entry name" value="Nucleic acid-binding proteins"/>
    <property type="match status" value="1"/>
</dbReference>
<dbReference type="InterPro" id="IPR003871">
    <property type="entry name" value="RFA1B/D_OB_1st"/>
</dbReference>
<organism evidence="2 3">
    <name type="scientific">Lupinus albus</name>
    <name type="common">White lupine</name>
    <name type="synonym">Lupinus termis</name>
    <dbReference type="NCBI Taxonomy" id="3870"/>
    <lineage>
        <taxon>Eukaryota</taxon>
        <taxon>Viridiplantae</taxon>
        <taxon>Streptophyta</taxon>
        <taxon>Embryophyta</taxon>
        <taxon>Tracheophyta</taxon>
        <taxon>Spermatophyta</taxon>
        <taxon>Magnoliopsida</taxon>
        <taxon>eudicotyledons</taxon>
        <taxon>Gunneridae</taxon>
        <taxon>Pentapetalae</taxon>
        <taxon>rosids</taxon>
        <taxon>fabids</taxon>
        <taxon>Fabales</taxon>
        <taxon>Fabaceae</taxon>
        <taxon>Papilionoideae</taxon>
        <taxon>50 kb inversion clade</taxon>
        <taxon>genistoids sensu lato</taxon>
        <taxon>core genistoids</taxon>
        <taxon>Genisteae</taxon>
        <taxon>Lupinus</taxon>
    </lineage>
</organism>
<name>A0A6A4PRW9_LUPAL</name>
<dbReference type="InterPro" id="IPR012340">
    <property type="entry name" value="NA-bd_OB-fold"/>
</dbReference>